<dbReference type="CDD" id="cd00037">
    <property type="entry name" value="CLECT"/>
    <property type="match status" value="1"/>
</dbReference>
<dbReference type="InterPro" id="IPR035976">
    <property type="entry name" value="Sushi/SCR/CCP_sf"/>
</dbReference>
<evidence type="ECO:0000256" key="2">
    <source>
        <dbReference type="ARBA" id="ARBA00023157"/>
    </source>
</evidence>
<dbReference type="PROSITE" id="PS50041">
    <property type="entry name" value="C_TYPE_LECTIN_2"/>
    <property type="match status" value="1"/>
</dbReference>
<feature type="transmembrane region" description="Helical" evidence="4">
    <location>
        <begin position="12"/>
        <end position="34"/>
    </location>
</feature>
<dbReference type="InterPro" id="IPR001304">
    <property type="entry name" value="C-type_lectin-like"/>
</dbReference>
<dbReference type="SUPFAM" id="SSF56436">
    <property type="entry name" value="C-type lectin-like"/>
    <property type="match status" value="1"/>
</dbReference>
<dbReference type="AlphaFoldDB" id="A0A9Q1BVR2"/>
<keyword evidence="2" id="KW-1015">Disulfide bond</keyword>
<dbReference type="PROSITE" id="PS00615">
    <property type="entry name" value="C_TYPE_LECTIN_1"/>
    <property type="match status" value="1"/>
</dbReference>
<dbReference type="InterPro" id="IPR016187">
    <property type="entry name" value="CTDL_fold"/>
</dbReference>
<feature type="domain" description="C-type lectin" evidence="5">
    <location>
        <begin position="174"/>
        <end position="290"/>
    </location>
</feature>
<protein>
    <submittedName>
        <fullName evidence="7">Aggrecan core protein</fullName>
    </submittedName>
</protein>
<comment type="caution">
    <text evidence="7">The sequence shown here is derived from an EMBL/GenBank/DDBJ whole genome shotgun (WGS) entry which is preliminary data.</text>
</comment>
<sequence>MALKQRRDDKMWQECFSFNFIVIISGLLYLILFVTSKPVCYTRVALDERNLNIKRVNCDGNEPICKRFASRKDVNVGDLLNSPCRYPEDHPFTHEKDNEGITCSTTKLPIVDKGSFDCAPNTNISKGDACTLTCDWKFFAAYSSQVLCEAEITNQGVWSNGSFVCHECNEWIEWNGSEYKLTSTWQTWEQSRQLCERNSSHLVTIENEEKNQFVRKLVLHCNEFQPAWIGLNDLNTEGTWEWSDGTVSTYNGWEDGRPDGGDRHDCVYMYEDNLEWRDWDCSWDYPALCERKNSTFVDNNLKSF</sequence>
<keyword evidence="4" id="KW-0472">Membrane</keyword>
<accession>A0A9Q1BVR2</accession>
<dbReference type="PROSITE" id="PS50923">
    <property type="entry name" value="SUSHI"/>
    <property type="match status" value="1"/>
</dbReference>
<keyword evidence="8" id="KW-1185">Reference proteome</keyword>
<evidence type="ECO:0000256" key="4">
    <source>
        <dbReference type="SAM" id="Phobius"/>
    </source>
</evidence>
<evidence type="ECO:0000313" key="8">
    <source>
        <dbReference type="Proteomes" id="UP001152320"/>
    </source>
</evidence>
<dbReference type="InterPro" id="IPR000436">
    <property type="entry name" value="Sushi_SCR_CCP_dom"/>
</dbReference>
<proteinExistence type="predicted"/>
<dbReference type="InterPro" id="IPR050111">
    <property type="entry name" value="C-type_lectin/snaclec_domain"/>
</dbReference>
<name>A0A9Q1BVR2_HOLLE</name>
<dbReference type="Pfam" id="PF00059">
    <property type="entry name" value="Lectin_C"/>
    <property type="match status" value="1"/>
</dbReference>
<keyword evidence="1" id="KW-0732">Signal</keyword>
<comment type="caution">
    <text evidence="3">Lacks conserved residue(s) required for the propagation of feature annotation.</text>
</comment>
<dbReference type="InterPro" id="IPR018378">
    <property type="entry name" value="C-type_lectin_CS"/>
</dbReference>
<dbReference type="SMART" id="SM00034">
    <property type="entry name" value="CLECT"/>
    <property type="match status" value="1"/>
</dbReference>
<dbReference type="OrthoDB" id="8950604at2759"/>
<evidence type="ECO:0000259" key="5">
    <source>
        <dbReference type="PROSITE" id="PS50041"/>
    </source>
</evidence>
<dbReference type="SUPFAM" id="SSF57535">
    <property type="entry name" value="Complement control module/SCR domain"/>
    <property type="match status" value="1"/>
</dbReference>
<evidence type="ECO:0000259" key="6">
    <source>
        <dbReference type="PROSITE" id="PS50923"/>
    </source>
</evidence>
<organism evidence="7 8">
    <name type="scientific">Holothuria leucospilota</name>
    <name type="common">Black long sea cucumber</name>
    <name type="synonym">Mertensiothuria leucospilota</name>
    <dbReference type="NCBI Taxonomy" id="206669"/>
    <lineage>
        <taxon>Eukaryota</taxon>
        <taxon>Metazoa</taxon>
        <taxon>Echinodermata</taxon>
        <taxon>Eleutherozoa</taxon>
        <taxon>Echinozoa</taxon>
        <taxon>Holothuroidea</taxon>
        <taxon>Aspidochirotacea</taxon>
        <taxon>Aspidochirotida</taxon>
        <taxon>Holothuriidae</taxon>
        <taxon>Holothuria</taxon>
    </lineage>
</organism>
<feature type="domain" description="Sushi" evidence="6">
    <location>
        <begin position="101"/>
        <end position="167"/>
    </location>
</feature>
<keyword evidence="4" id="KW-0812">Transmembrane</keyword>
<dbReference type="Gene3D" id="3.10.100.10">
    <property type="entry name" value="Mannose-Binding Protein A, subunit A"/>
    <property type="match status" value="1"/>
</dbReference>
<evidence type="ECO:0000256" key="3">
    <source>
        <dbReference type="PROSITE-ProRule" id="PRU00302"/>
    </source>
</evidence>
<evidence type="ECO:0000313" key="7">
    <source>
        <dbReference type="EMBL" id="KAJ8033504.1"/>
    </source>
</evidence>
<dbReference type="EMBL" id="JAIZAY010000011">
    <property type="protein sequence ID" value="KAJ8033504.1"/>
    <property type="molecule type" value="Genomic_DNA"/>
</dbReference>
<dbReference type="Proteomes" id="UP001152320">
    <property type="component" value="Chromosome 11"/>
</dbReference>
<keyword evidence="4" id="KW-1133">Transmembrane helix</keyword>
<gene>
    <name evidence="7" type="ORF">HOLleu_23764</name>
</gene>
<dbReference type="InterPro" id="IPR016186">
    <property type="entry name" value="C-type_lectin-like/link_sf"/>
</dbReference>
<evidence type="ECO:0000256" key="1">
    <source>
        <dbReference type="ARBA" id="ARBA00022729"/>
    </source>
</evidence>
<reference evidence="7" key="1">
    <citation type="submission" date="2021-10" db="EMBL/GenBank/DDBJ databases">
        <title>Tropical sea cucumber genome reveals ecological adaptation and Cuvierian tubules defense mechanism.</title>
        <authorList>
            <person name="Chen T."/>
        </authorList>
    </citation>
    <scope>NUCLEOTIDE SEQUENCE</scope>
    <source>
        <strain evidence="7">Nanhai2018</strain>
        <tissue evidence="7">Muscle</tissue>
    </source>
</reference>
<dbReference type="PANTHER" id="PTHR22803">
    <property type="entry name" value="MANNOSE, PHOSPHOLIPASE, LECTIN RECEPTOR RELATED"/>
    <property type="match status" value="1"/>
</dbReference>
<keyword evidence="3" id="KW-0768">Sushi</keyword>